<organism evidence="1 2">
    <name type="scientific">Linum trigynum</name>
    <dbReference type="NCBI Taxonomy" id="586398"/>
    <lineage>
        <taxon>Eukaryota</taxon>
        <taxon>Viridiplantae</taxon>
        <taxon>Streptophyta</taxon>
        <taxon>Embryophyta</taxon>
        <taxon>Tracheophyta</taxon>
        <taxon>Spermatophyta</taxon>
        <taxon>Magnoliopsida</taxon>
        <taxon>eudicotyledons</taxon>
        <taxon>Gunneridae</taxon>
        <taxon>Pentapetalae</taxon>
        <taxon>rosids</taxon>
        <taxon>fabids</taxon>
        <taxon>Malpighiales</taxon>
        <taxon>Linaceae</taxon>
        <taxon>Linum</taxon>
    </lineage>
</organism>
<proteinExistence type="predicted"/>
<protein>
    <submittedName>
        <fullName evidence="1">Uncharacterized protein</fullName>
    </submittedName>
</protein>
<dbReference type="AlphaFoldDB" id="A0AAV2FAG9"/>
<keyword evidence="2" id="KW-1185">Reference proteome</keyword>
<evidence type="ECO:0000313" key="1">
    <source>
        <dbReference type="EMBL" id="CAL1395249.1"/>
    </source>
</evidence>
<sequence length="106" mass="12164">MAHVTDDQVVQFSLEEVQSTRFRASRFILGRLFTNDQISMVELRDELLDAWKIRGQLKVRKTKQGLYEIVLPNEEAHLGSVPQPMDYQGSAVSPSCLDSSYLKRHL</sequence>
<name>A0AAV2FAG9_9ROSI</name>
<accession>A0AAV2FAG9</accession>
<dbReference type="Proteomes" id="UP001497516">
    <property type="component" value="Chromosome 6"/>
</dbReference>
<gene>
    <name evidence="1" type="ORF">LTRI10_LOCUS35694</name>
</gene>
<dbReference type="EMBL" id="OZ034819">
    <property type="protein sequence ID" value="CAL1395249.1"/>
    <property type="molecule type" value="Genomic_DNA"/>
</dbReference>
<reference evidence="1 2" key="1">
    <citation type="submission" date="2024-04" db="EMBL/GenBank/DDBJ databases">
        <authorList>
            <person name="Fracassetti M."/>
        </authorList>
    </citation>
    <scope>NUCLEOTIDE SEQUENCE [LARGE SCALE GENOMIC DNA]</scope>
</reference>
<evidence type="ECO:0000313" key="2">
    <source>
        <dbReference type="Proteomes" id="UP001497516"/>
    </source>
</evidence>